<evidence type="ECO:0000259" key="19">
    <source>
        <dbReference type="PROSITE" id="PS50280"/>
    </source>
</evidence>
<dbReference type="Gene3D" id="2.170.270.10">
    <property type="entry name" value="SET domain"/>
    <property type="match status" value="1"/>
</dbReference>
<evidence type="ECO:0000256" key="15">
    <source>
        <dbReference type="ARBA" id="ARBA00023242"/>
    </source>
</evidence>
<feature type="region of interest" description="Disordered" evidence="17">
    <location>
        <begin position="106"/>
        <end position="158"/>
    </location>
</feature>
<feature type="region of interest" description="Disordered" evidence="17">
    <location>
        <begin position="867"/>
        <end position="908"/>
    </location>
</feature>
<dbReference type="InterPro" id="IPR055197">
    <property type="entry name" value="PHDvar_NSD"/>
</dbReference>
<dbReference type="Pfam" id="PF23011">
    <property type="entry name" value="PHD-1st_NSD"/>
    <property type="match status" value="1"/>
</dbReference>
<dbReference type="SMART" id="SM00317">
    <property type="entry name" value="SET"/>
    <property type="match status" value="1"/>
</dbReference>
<evidence type="ECO:0000256" key="5">
    <source>
        <dbReference type="ARBA" id="ARBA00022603"/>
    </source>
</evidence>
<dbReference type="PROSITE" id="PS50280">
    <property type="entry name" value="SET"/>
    <property type="match status" value="1"/>
</dbReference>
<evidence type="ECO:0000313" key="24">
    <source>
        <dbReference type="Proteomes" id="UP000261620"/>
    </source>
</evidence>
<dbReference type="SUPFAM" id="SSF82199">
    <property type="entry name" value="SET domain"/>
    <property type="match status" value="1"/>
</dbReference>
<dbReference type="InterPro" id="IPR003616">
    <property type="entry name" value="Post-SET_dom"/>
</dbReference>
<keyword evidence="11" id="KW-0862">Zinc</keyword>
<evidence type="ECO:0000256" key="4">
    <source>
        <dbReference type="ARBA" id="ARBA00022553"/>
    </source>
</evidence>
<feature type="region of interest" description="Disordered" evidence="17">
    <location>
        <begin position="1"/>
        <end position="28"/>
    </location>
</feature>
<keyword evidence="5" id="KW-0489">Methyltransferase</keyword>
<evidence type="ECO:0000256" key="16">
    <source>
        <dbReference type="PROSITE-ProRule" id="PRU00146"/>
    </source>
</evidence>
<dbReference type="Ensembl" id="ENSMMOT00000005398.1">
    <property type="protein sequence ID" value="ENSMMOP00000005303.1"/>
    <property type="gene ID" value="ENSMMOG00000004213.1"/>
</dbReference>
<reference evidence="23" key="1">
    <citation type="submission" date="2025-08" db="UniProtKB">
        <authorList>
            <consortium name="Ensembl"/>
        </authorList>
    </citation>
    <scope>IDENTIFICATION</scope>
</reference>
<evidence type="ECO:0000256" key="10">
    <source>
        <dbReference type="ARBA" id="ARBA00022771"/>
    </source>
</evidence>
<dbReference type="PROSITE" id="PS50868">
    <property type="entry name" value="POST_SET"/>
    <property type="match status" value="1"/>
</dbReference>
<dbReference type="Gene3D" id="2.30.30.140">
    <property type="match status" value="2"/>
</dbReference>
<accession>A0A3Q3VUT0</accession>
<keyword evidence="7" id="KW-0949">S-adenosyl-L-methionine</keyword>
<evidence type="ECO:0000256" key="17">
    <source>
        <dbReference type="SAM" id="MobiDB-lite"/>
    </source>
</evidence>
<keyword evidence="12" id="KW-0156">Chromatin regulator</keyword>
<dbReference type="Pfam" id="PF23004">
    <property type="entry name" value="PHDvar_NSD"/>
    <property type="match status" value="1"/>
</dbReference>
<feature type="domain" description="PHD-type" evidence="18">
    <location>
        <begin position="1241"/>
        <end position="1285"/>
    </location>
</feature>
<dbReference type="GO" id="GO:0016279">
    <property type="term" value="F:protein-lysine N-methyltransferase activity"/>
    <property type="evidence" value="ECO:0007669"/>
    <property type="project" value="UniProtKB-ARBA"/>
</dbReference>
<dbReference type="InterPro" id="IPR050777">
    <property type="entry name" value="SET2_Histone-Lys_MeTrsfase"/>
</dbReference>
<evidence type="ECO:0000256" key="8">
    <source>
        <dbReference type="ARBA" id="ARBA00022723"/>
    </source>
</evidence>
<evidence type="ECO:0000259" key="18">
    <source>
        <dbReference type="PROSITE" id="PS50016"/>
    </source>
</evidence>
<dbReference type="Proteomes" id="UP000261620">
    <property type="component" value="Unplaced"/>
</dbReference>
<dbReference type="PROSITE" id="PS50016">
    <property type="entry name" value="ZF_PHD_2"/>
    <property type="match status" value="1"/>
</dbReference>
<evidence type="ECO:0000256" key="13">
    <source>
        <dbReference type="ARBA" id="ARBA00023015"/>
    </source>
</evidence>
<dbReference type="OMA" id="MAYSPTQ"/>
<evidence type="ECO:0000256" key="3">
    <source>
        <dbReference type="ARBA" id="ARBA00022454"/>
    </source>
</evidence>
<dbReference type="CDD" id="cd20161">
    <property type="entry name" value="PWWP_NSD1_rpt1"/>
    <property type="match status" value="1"/>
</dbReference>
<keyword evidence="15" id="KW-0539">Nucleus</keyword>
<feature type="compositionally biased region" description="Low complexity" evidence="17">
    <location>
        <begin position="668"/>
        <end position="685"/>
    </location>
</feature>
<feature type="region of interest" description="Disordered" evidence="17">
    <location>
        <begin position="649"/>
        <end position="722"/>
    </location>
</feature>
<dbReference type="PROSITE" id="PS01359">
    <property type="entry name" value="ZF_PHD_1"/>
    <property type="match status" value="1"/>
</dbReference>
<dbReference type="GO" id="GO:0005694">
    <property type="term" value="C:chromosome"/>
    <property type="evidence" value="ECO:0007669"/>
    <property type="project" value="UniProtKB-SubCell"/>
</dbReference>
<keyword evidence="8" id="KW-0479">Metal-binding</keyword>
<dbReference type="FunFam" id="3.30.40.10:FF:000025">
    <property type="entry name" value="Histone-lysine N-methyltransferase"/>
    <property type="match status" value="1"/>
</dbReference>
<dbReference type="InterPro" id="IPR019786">
    <property type="entry name" value="Zinc_finger_PHD-type_CS"/>
</dbReference>
<feature type="compositionally biased region" description="Acidic residues" evidence="17">
    <location>
        <begin position="1899"/>
        <end position="1909"/>
    </location>
</feature>
<dbReference type="PROSITE" id="PS51215">
    <property type="entry name" value="AWS"/>
    <property type="match status" value="1"/>
</dbReference>
<dbReference type="Gene3D" id="3.30.40.10">
    <property type="entry name" value="Zinc/RING finger domain, C3HC4 (zinc finger)"/>
    <property type="match status" value="4"/>
</dbReference>
<evidence type="ECO:0000259" key="22">
    <source>
        <dbReference type="PROSITE" id="PS51215"/>
    </source>
</evidence>
<dbReference type="PROSITE" id="PS50812">
    <property type="entry name" value="PWWP"/>
    <property type="match status" value="2"/>
</dbReference>
<feature type="region of interest" description="Disordered" evidence="17">
    <location>
        <begin position="252"/>
        <end position="290"/>
    </location>
</feature>
<organism evidence="23 24">
    <name type="scientific">Mola mola</name>
    <name type="common">Ocean sunfish</name>
    <name type="synonym">Tetraodon mola</name>
    <dbReference type="NCBI Taxonomy" id="94237"/>
    <lineage>
        <taxon>Eukaryota</taxon>
        <taxon>Metazoa</taxon>
        <taxon>Chordata</taxon>
        <taxon>Craniata</taxon>
        <taxon>Vertebrata</taxon>
        <taxon>Euteleostomi</taxon>
        <taxon>Actinopterygii</taxon>
        <taxon>Neopterygii</taxon>
        <taxon>Teleostei</taxon>
        <taxon>Neoteleostei</taxon>
        <taxon>Acanthomorphata</taxon>
        <taxon>Eupercaria</taxon>
        <taxon>Tetraodontiformes</taxon>
        <taxon>Molidae</taxon>
        <taxon>Mola</taxon>
    </lineage>
</organism>
<evidence type="ECO:0000256" key="9">
    <source>
        <dbReference type="ARBA" id="ARBA00022737"/>
    </source>
</evidence>
<dbReference type="InterPro" id="IPR001214">
    <property type="entry name" value="SET_dom"/>
</dbReference>
<dbReference type="GO" id="GO:0005634">
    <property type="term" value="C:nucleus"/>
    <property type="evidence" value="ECO:0007669"/>
    <property type="project" value="UniProtKB-SubCell"/>
</dbReference>
<dbReference type="SUPFAM" id="SSF57903">
    <property type="entry name" value="FYVE/PHD zinc finger"/>
    <property type="match status" value="3"/>
</dbReference>
<evidence type="ECO:0000256" key="11">
    <source>
        <dbReference type="ARBA" id="ARBA00022833"/>
    </source>
</evidence>
<dbReference type="GO" id="GO:0008270">
    <property type="term" value="F:zinc ion binding"/>
    <property type="evidence" value="ECO:0007669"/>
    <property type="project" value="UniProtKB-KW"/>
</dbReference>
<evidence type="ECO:0000259" key="20">
    <source>
        <dbReference type="PROSITE" id="PS50812"/>
    </source>
</evidence>
<keyword evidence="13" id="KW-0805">Transcription regulation</keyword>
<feature type="domain" description="PWWP" evidence="20">
    <location>
        <begin position="1290"/>
        <end position="1352"/>
    </location>
</feature>
<sequence>MNQSHRPAVRAGSVFGSSQPERRPLNGLMSTSYGNQCGIVKRGAEQPSALQLPSTSLKQPAVLRYNQPERSHCYSQLKRLQDLNALVTRPDLERDLYSRNHLRCASPISDDDDDEFEAPTVRLPPSPGNDDMGPLRDANRNGFSPHSPDSLEHSSPIPNGYLGFESTLFDSSDVKEADEDGDGEHSSSEDLAPYYHSLKLSQEESVTESKTTCSSGVDKRTYRPTVFNLMSKTISELNPTLSPSALPDITMRDGWSLGGESDSDGELSSPIEPGLVSPAGTNSNSNSPKKKLLPTVKYVEGDVVWAKFNRRPWWPCHITCDPDQGTHTRMKVPNPRPCRMYFLETIGEIVERAWVPGNAILPFEGGHQFKDLPVLRRRGKQKEKDYKYTIPKSLLTAWKISVTEAQYLLADRQRNTESVLSVSFNGEERVPSPLPAEKPRKAPSFSVDSGRPPSPKLSHNGYEPLLTKTSATLQTSKGKACKKKKKCLSDIFGHIVGGSKESSVITKVVDQFHTTTCALKEEPEDSPYADLDSVPMLHRPKRTAVSPVQDVNRLVRKEQGSTKSKTRFTEKVDHFAGYCDSPSILTKTLTSKEMNAEHGVGSRKELSTSSTKKHSMNFPASSRLITRALKAEETDLKDALATGQISTNVHAKDCPDTSTDVSIKTEMSPNWESPSNASSSRNVSSSKRRTRKPDKKLIRNGSLIDKFGGSRAPTEQPVEIKTENVPYLSSSCSPSSSLSPMDAFQNPKELTFKSLSKEDSSDAKLTVFRPDSNYKFSTFLMLLKDIHDTREKEGKPLTLPPSPVLIKEEPLVIPTATGELGSQGGFTRRIKTESGQAERATTFQNRAAKAKNRTKALMTADTYHCEDFPINSRTGNSDKSPGSCPPGAADPAASYLDKNSGSAVAPKKRWQMVEDDAANRGDAVSQVSPEVNGKCIYFMHDNTGNSESKRLRKPTKRLLESTEEYEQIFVPKKKSKQNTSDSFSMSSNENEMTFEQMLYFATIFDSDTEALIQERKRPRKLLHRVLECTMEEVSVAPTKKRVCLDKAGGWGVYQSDLRIASEMLTTFHNLFFPGAKAIQWSYVCERTGDLLVCEGHCYGAFHPQCIGLSAAPKGRFLCRECNIGVYSCFVCKKSDNGVKRCMIPLCGKFYHTDCIMAFSATQPHNKGFRCPLHVCLSCHITNPLNICCKGRLARCVRCPVAYHANDNCMAAGSLVLANNSFLCPNHFTPRKGCKNHEHINVSWCFVCSEGGSLLCCESCPAAFHRECLNMEMPQGSWFCNDCKAGKRPRIKDILWVKWGRYRWWPAEVCLTKDVPNNILRMKHEVGEFPVQFFGSKDFVWTYQARVFPYMEGDTHNIEKMGKGADAVYKKEKEMKQLQEDRKNDKKPPPYKHIKVNRPVGKVQIFTADLSEIPRCNCKASDENPCGVDSECINRMLMYECHPQVCAAGERCQNQAFTKRQYTPVEIHRTLSCGWGLRAVSDIKKGAFVIEYVGEVIDEEECRARIRHAQENDICNFYMLTLDKDRIIDAGPKGNQARFMNHCCQPNCETQKWTVNGDTRVGLFALQDIPKGVELNFNYNLECLGNGKTVCKCGAPNCSGFLGVRPKNQPSTEKLKFKEGKRRVTMKKKTKQEVTKEREDECFSCGDGGQIVSCKKLGCPKVYHADCLNLAKRPAGRWECPWHQCDVCGKEAASFCEMCPSSYCKEHREGMLFISKLDGKLSCSEHDPCGPDPLEPGEIREYVPGTTSVRPGGMAVPVTMVHESGRASFSSVQATPAEQGPPPRLYINTKTATSSFIPFNRSYLTDRTEGKAFPTATPAKGQREDGEVEDGEMCRLEVDDMEDAEEEEEDEDDDDEEDEMEEMEIVEDEEDEPVYGGDLLEEHDGEDSDGGHVYDTWNDYADEDGEVEGEEWVRVEG</sequence>
<evidence type="ECO:0000256" key="2">
    <source>
        <dbReference type="ARBA" id="ARBA00004286"/>
    </source>
</evidence>
<dbReference type="InterPro" id="IPR041306">
    <property type="entry name" value="C5HCH"/>
</dbReference>
<dbReference type="SMART" id="SM00249">
    <property type="entry name" value="PHD"/>
    <property type="match status" value="4"/>
</dbReference>
<evidence type="ECO:0000256" key="12">
    <source>
        <dbReference type="ARBA" id="ARBA00022853"/>
    </source>
</evidence>
<feature type="compositionally biased region" description="Polar residues" evidence="17">
    <location>
        <begin position="871"/>
        <end position="880"/>
    </location>
</feature>
<keyword evidence="24" id="KW-1185">Reference proteome</keyword>
<comment type="subcellular location">
    <subcellularLocation>
        <location evidence="2">Chromosome</location>
    </subcellularLocation>
    <subcellularLocation>
        <location evidence="1">Nucleus</location>
    </subcellularLocation>
</comment>
<feature type="region of interest" description="Disordered" evidence="17">
    <location>
        <begin position="1373"/>
        <end position="1392"/>
    </location>
</feature>
<dbReference type="InterPro" id="IPR047432">
    <property type="entry name" value="PHD5_NSD1"/>
</dbReference>
<dbReference type="SUPFAM" id="SSF63748">
    <property type="entry name" value="Tudor/PWWP/MBT"/>
    <property type="match status" value="2"/>
</dbReference>
<keyword evidence="9" id="KW-0677">Repeat</keyword>
<dbReference type="InterPro" id="IPR019787">
    <property type="entry name" value="Znf_PHD-finger"/>
</dbReference>
<dbReference type="Pfam" id="PF00856">
    <property type="entry name" value="SET"/>
    <property type="match status" value="1"/>
</dbReference>
<feature type="domain" description="PWWP" evidence="20">
    <location>
        <begin position="300"/>
        <end position="366"/>
    </location>
</feature>
<keyword evidence="4" id="KW-0597">Phosphoprotein</keyword>
<keyword evidence="3" id="KW-0158">Chromosome</keyword>
<evidence type="ECO:0000256" key="1">
    <source>
        <dbReference type="ARBA" id="ARBA00004123"/>
    </source>
</evidence>
<dbReference type="STRING" id="94237.ENSMMOP00000005303"/>
<dbReference type="SMART" id="SM00508">
    <property type="entry name" value="PostSET"/>
    <property type="match status" value="1"/>
</dbReference>
<evidence type="ECO:0000256" key="14">
    <source>
        <dbReference type="ARBA" id="ARBA00023163"/>
    </source>
</evidence>
<dbReference type="InterPro" id="IPR000313">
    <property type="entry name" value="PWWP_dom"/>
</dbReference>
<name>A0A3Q3VUT0_MOLML</name>
<dbReference type="InterPro" id="IPR059153">
    <property type="entry name" value="NSD_PHD-1st"/>
</dbReference>
<feature type="region of interest" description="Disordered" evidence="17">
    <location>
        <begin position="424"/>
        <end position="463"/>
    </location>
</feature>
<dbReference type="Pfam" id="PF22908">
    <property type="entry name" value="PHD_NSD"/>
    <property type="match status" value="1"/>
</dbReference>
<dbReference type="InterPro" id="IPR001965">
    <property type="entry name" value="Znf_PHD"/>
</dbReference>
<dbReference type="GO" id="GO:0140938">
    <property type="term" value="F:histone H3 methyltransferase activity"/>
    <property type="evidence" value="ECO:0007669"/>
    <property type="project" value="UniProtKB-ARBA"/>
</dbReference>
<dbReference type="Pfam" id="PF00855">
    <property type="entry name" value="PWWP"/>
    <property type="match status" value="2"/>
</dbReference>
<dbReference type="InterPro" id="IPR055198">
    <property type="entry name" value="NSD_PHD"/>
</dbReference>
<evidence type="ECO:0000256" key="6">
    <source>
        <dbReference type="ARBA" id="ARBA00022679"/>
    </source>
</evidence>
<feature type="compositionally biased region" description="Polar residues" evidence="17">
    <location>
        <begin position="656"/>
        <end position="667"/>
    </location>
</feature>
<evidence type="ECO:0000256" key="7">
    <source>
        <dbReference type="ARBA" id="ARBA00022691"/>
    </source>
</evidence>
<feature type="compositionally biased region" description="Basic and acidic residues" evidence="17">
    <location>
        <begin position="594"/>
        <end position="606"/>
    </location>
</feature>
<feature type="domain" description="SET" evidence="19">
    <location>
        <begin position="1462"/>
        <end position="1579"/>
    </location>
</feature>
<dbReference type="SMART" id="SM00570">
    <property type="entry name" value="AWS"/>
    <property type="match status" value="1"/>
</dbReference>
<evidence type="ECO:0000259" key="21">
    <source>
        <dbReference type="PROSITE" id="PS50868"/>
    </source>
</evidence>
<feature type="compositionally biased region" description="Acidic residues" evidence="17">
    <location>
        <begin position="1838"/>
        <end position="1887"/>
    </location>
</feature>
<dbReference type="FunFam" id="3.30.40.10:FF:000201">
    <property type="entry name" value="Histone-lysine N-methyltransferase"/>
    <property type="match status" value="1"/>
</dbReference>
<dbReference type="Pfam" id="PF17907">
    <property type="entry name" value="AWS"/>
    <property type="match status" value="1"/>
</dbReference>
<feature type="domain" description="AWS" evidence="22">
    <location>
        <begin position="1410"/>
        <end position="1460"/>
    </location>
</feature>
<feature type="region of interest" description="Disordered" evidence="17">
    <location>
        <begin position="592"/>
        <end position="616"/>
    </location>
</feature>
<dbReference type="InterPro" id="IPR011011">
    <property type="entry name" value="Znf_FYVE_PHD"/>
</dbReference>
<dbReference type="FunFam" id="3.30.40.10:FF:000153">
    <property type="entry name" value="Histone-lysine N-methyltransferase NSD2"/>
    <property type="match status" value="1"/>
</dbReference>
<dbReference type="SMART" id="SM00293">
    <property type="entry name" value="PWWP"/>
    <property type="match status" value="1"/>
</dbReference>
<evidence type="ECO:0000313" key="23">
    <source>
        <dbReference type="Ensembl" id="ENSMMOP00000005303.1"/>
    </source>
</evidence>
<proteinExistence type="predicted"/>
<dbReference type="PANTHER" id="PTHR22884">
    <property type="entry name" value="SET DOMAIN PROTEINS"/>
    <property type="match status" value="1"/>
</dbReference>
<dbReference type="FunFam" id="2.30.30.140:FF:000059">
    <property type="entry name" value="Histone-lysine N-methyltransferase"/>
    <property type="match status" value="1"/>
</dbReference>
<keyword evidence="14" id="KW-0804">Transcription</keyword>
<dbReference type="GO" id="GO:0032259">
    <property type="term" value="P:methylation"/>
    <property type="evidence" value="ECO:0007669"/>
    <property type="project" value="UniProtKB-KW"/>
</dbReference>
<feature type="domain" description="Post-SET" evidence="21">
    <location>
        <begin position="1586"/>
        <end position="1602"/>
    </location>
</feature>
<reference evidence="23" key="2">
    <citation type="submission" date="2025-09" db="UniProtKB">
        <authorList>
            <consortium name="Ensembl"/>
        </authorList>
    </citation>
    <scope>IDENTIFICATION</scope>
</reference>
<dbReference type="Pfam" id="PF17982">
    <property type="entry name" value="C5HCH"/>
    <property type="match status" value="1"/>
</dbReference>
<dbReference type="CDD" id="cd15659">
    <property type="entry name" value="PHD5_NSD1"/>
    <property type="match status" value="1"/>
</dbReference>
<keyword evidence="10 16" id="KW-0863">Zinc-finger</keyword>
<dbReference type="InterPro" id="IPR046341">
    <property type="entry name" value="SET_dom_sf"/>
</dbReference>
<feature type="compositionally biased region" description="Basic and acidic residues" evidence="17">
    <location>
        <begin position="1373"/>
        <end position="1387"/>
    </location>
</feature>
<protein>
    <submittedName>
        <fullName evidence="23">Uncharacterized protein</fullName>
    </submittedName>
</protein>
<feature type="region of interest" description="Disordered" evidence="17">
    <location>
        <begin position="1807"/>
        <end position="1916"/>
    </location>
</feature>
<keyword evidence="6" id="KW-0808">Transferase</keyword>
<dbReference type="FunFam" id="2.170.270.10:FF:000002">
    <property type="entry name" value="Histone-lysine N-methyltransferase"/>
    <property type="match status" value="1"/>
</dbReference>
<dbReference type="InterPro" id="IPR013083">
    <property type="entry name" value="Znf_RING/FYVE/PHD"/>
</dbReference>
<dbReference type="InterPro" id="IPR006560">
    <property type="entry name" value="AWS_dom"/>
</dbReference>